<keyword evidence="2 6" id="KW-0349">Heme</keyword>
<evidence type="ECO:0000256" key="7">
    <source>
        <dbReference type="SAM" id="Phobius"/>
    </source>
</evidence>
<feature type="transmembrane region" description="Helical" evidence="7">
    <location>
        <begin position="9"/>
        <end position="33"/>
    </location>
</feature>
<dbReference type="Gene3D" id="1.10.760.10">
    <property type="entry name" value="Cytochrome c-like domain"/>
    <property type="match status" value="1"/>
</dbReference>
<dbReference type="PROSITE" id="PS51007">
    <property type="entry name" value="CYTC"/>
    <property type="match status" value="1"/>
</dbReference>
<dbReference type="PANTHER" id="PTHR40942">
    <property type="match status" value="1"/>
</dbReference>
<evidence type="ECO:0000256" key="5">
    <source>
        <dbReference type="ARBA" id="ARBA00023004"/>
    </source>
</evidence>
<dbReference type="GO" id="GO:0005506">
    <property type="term" value="F:iron ion binding"/>
    <property type="evidence" value="ECO:0007669"/>
    <property type="project" value="InterPro"/>
</dbReference>
<evidence type="ECO:0000313" key="10">
    <source>
        <dbReference type="Proteomes" id="UP000064007"/>
    </source>
</evidence>
<dbReference type="InterPro" id="IPR036909">
    <property type="entry name" value="Cyt_c-like_dom_sf"/>
</dbReference>
<protein>
    <submittedName>
        <fullName evidence="9">Cytochrome c class I</fullName>
    </submittedName>
</protein>
<gene>
    <name evidence="9" type="ORF">BN1208_0295</name>
</gene>
<dbReference type="InterPro" id="IPR009056">
    <property type="entry name" value="Cyt_c-like_dom"/>
</dbReference>
<name>A0A0D6EUQ4_9PROT</name>
<keyword evidence="7" id="KW-1133">Transmembrane helix</keyword>
<dbReference type="PRINTS" id="PR00607">
    <property type="entry name" value="CYTCHROMECIE"/>
</dbReference>
<feature type="domain" description="Cytochrome c" evidence="8">
    <location>
        <begin position="71"/>
        <end position="151"/>
    </location>
</feature>
<evidence type="ECO:0000256" key="1">
    <source>
        <dbReference type="ARBA" id="ARBA00022448"/>
    </source>
</evidence>
<evidence type="ECO:0000256" key="6">
    <source>
        <dbReference type="PROSITE-ProRule" id="PRU00433"/>
    </source>
</evidence>
<proteinExistence type="predicted"/>
<dbReference type="GO" id="GO:0020037">
    <property type="term" value="F:heme binding"/>
    <property type="evidence" value="ECO:0007669"/>
    <property type="project" value="InterPro"/>
</dbReference>
<organism evidence="9 10">
    <name type="scientific">Candidatus Methylopumilus planktonicus</name>
    <dbReference type="NCBI Taxonomy" id="1581557"/>
    <lineage>
        <taxon>Bacteria</taxon>
        <taxon>Pseudomonadati</taxon>
        <taxon>Pseudomonadota</taxon>
        <taxon>Betaproteobacteria</taxon>
        <taxon>Nitrosomonadales</taxon>
        <taxon>Methylophilaceae</taxon>
        <taxon>Candidatus Methylopumilus</taxon>
    </lineage>
</organism>
<evidence type="ECO:0000259" key="8">
    <source>
        <dbReference type="PROSITE" id="PS51007"/>
    </source>
</evidence>
<dbReference type="KEGG" id="mbat:BN1208_0295"/>
<dbReference type="STRING" id="1581557.BN1208_0295"/>
<dbReference type="SUPFAM" id="SSF46626">
    <property type="entry name" value="Cytochrome c"/>
    <property type="match status" value="1"/>
</dbReference>
<keyword evidence="3 6" id="KW-0479">Metal-binding</keyword>
<dbReference type="AlphaFoldDB" id="A0A0D6EUQ4"/>
<evidence type="ECO:0000256" key="4">
    <source>
        <dbReference type="ARBA" id="ARBA00022982"/>
    </source>
</evidence>
<keyword evidence="7" id="KW-0812">Transmembrane</keyword>
<keyword evidence="4" id="KW-0249">Electron transport</keyword>
<keyword evidence="10" id="KW-1185">Reference proteome</keyword>
<keyword evidence="1" id="KW-0813">Transport</keyword>
<dbReference type="InterPro" id="IPR002323">
    <property type="entry name" value="Cyt_CIE"/>
</dbReference>
<keyword evidence="5 6" id="KW-0408">Iron</keyword>
<evidence type="ECO:0000256" key="3">
    <source>
        <dbReference type="ARBA" id="ARBA00022723"/>
    </source>
</evidence>
<dbReference type="PANTHER" id="PTHR40942:SF4">
    <property type="entry name" value="CYTOCHROME C5"/>
    <property type="match status" value="1"/>
</dbReference>
<dbReference type="OrthoDB" id="9814708at2"/>
<dbReference type="Pfam" id="PF13442">
    <property type="entry name" value="Cytochrome_CBB3"/>
    <property type="match status" value="1"/>
</dbReference>
<dbReference type="RefSeq" id="WP_046487151.1">
    <property type="nucleotide sequence ID" value="NZ_LN827929.1"/>
</dbReference>
<dbReference type="EMBL" id="LN827929">
    <property type="protein sequence ID" value="CEZ19189.1"/>
    <property type="molecule type" value="Genomic_DNA"/>
</dbReference>
<dbReference type="HOGENOM" id="CLU_082349_1_1_4"/>
<evidence type="ECO:0000313" key="9">
    <source>
        <dbReference type="EMBL" id="CEZ19189.1"/>
    </source>
</evidence>
<reference evidence="10" key="1">
    <citation type="submission" date="2014-12" db="EMBL/GenBank/DDBJ databases">
        <authorList>
            <person name="Salcher M.M."/>
        </authorList>
    </citation>
    <scope>NUCLEOTIDE SEQUENCE [LARGE SCALE GENOMIC DNA]</scope>
    <source>
        <strain evidence="10">MMS-10A-171</strain>
    </source>
</reference>
<evidence type="ECO:0000256" key="2">
    <source>
        <dbReference type="ARBA" id="ARBA00022617"/>
    </source>
</evidence>
<dbReference type="GO" id="GO:0009055">
    <property type="term" value="F:electron transfer activity"/>
    <property type="evidence" value="ECO:0007669"/>
    <property type="project" value="InterPro"/>
</dbReference>
<dbReference type="Proteomes" id="UP000064007">
    <property type="component" value="Chromosome 1"/>
</dbReference>
<sequence length="157" mass="16607">MSLEKEKNVLFELMAIIVGAVVGGILFILFITYDFKSATSSNVMVESKIKENIQPVAKVELAQAVAQGAASGGKSGEEVYKAVCLTCHQAGILNSPKLGDVQTWAPRIAQGYETLVQHAIKGIRSMPAKGGNASLSDNEVASAVLYMTNSSGANFKK</sequence>
<accession>A0A0D6EUQ4</accession>
<keyword evidence="7" id="KW-0472">Membrane</keyword>